<feature type="transmembrane region" description="Helical" evidence="6">
    <location>
        <begin position="352"/>
        <end position="371"/>
    </location>
</feature>
<feature type="transmembrane region" description="Helical" evidence="6">
    <location>
        <begin position="12"/>
        <end position="30"/>
    </location>
</feature>
<keyword evidence="5 6" id="KW-0472">Membrane</keyword>
<name>A0A0R1MGD2_9LACO</name>
<dbReference type="InterPro" id="IPR011701">
    <property type="entry name" value="MFS"/>
</dbReference>
<feature type="domain" description="Major facilitator superfamily (MFS) profile" evidence="7">
    <location>
        <begin position="12"/>
        <end position="454"/>
    </location>
</feature>
<feature type="transmembrane region" description="Helical" evidence="6">
    <location>
        <begin position="50"/>
        <end position="70"/>
    </location>
</feature>
<dbReference type="PATRIC" id="fig|1423777.3.peg.1600"/>
<evidence type="ECO:0000256" key="6">
    <source>
        <dbReference type="SAM" id="Phobius"/>
    </source>
</evidence>
<dbReference type="Gene3D" id="1.20.1720.10">
    <property type="entry name" value="Multidrug resistance protein D"/>
    <property type="match status" value="1"/>
</dbReference>
<dbReference type="OrthoDB" id="9816041at2"/>
<evidence type="ECO:0000256" key="1">
    <source>
        <dbReference type="ARBA" id="ARBA00004651"/>
    </source>
</evidence>
<gene>
    <name evidence="8" type="ORF">FD46_GL001550</name>
</gene>
<feature type="transmembrane region" description="Helical" evidence="6">
    <location>
        <begin position="77"/>
        <end position="97"/>
    </location>
</feature>
<accession>A0A0R1MGD2</accession>
<evidence type="ECO:0000259" key="7">
    <source>
        <dbReference type="PROSITE" id="PS50850"/>
    </source>
</evidence>
<dbReference type="RefSeq" id="WP_057896391.1">
    <property type="nucleotide sequence ID" value="NZ_AZEH01000039.1"/>
</dbReference>
<dbReference type="STRING" id="1423777.FD46_GL001550"/>
<dbReference type="GO" id="GO:0022857">
    <property type="term" value="F:transmembrane transporter activity"/>
    <property type="evidence" value="ECO:0007669"/>
    <property type="project" value="InterPro"/>
</dbReference>
<dbReference type="SUPFAM" id="SSF103473">
    <property type="entry name" value="MFS general substrate transporter"/>
    <property type="match status" value="1"/>
</dbReference>
<evidence type="ECO:0000313" key="8">
    <source>
        <dbReference type="EMBL" id="KRL04421.1"/>
    </source>
</evidence>
<feature type="transmembrane region" description="Helical" evidence="6">
    <location>
        <begin position="197"/>
        <end position="216"/>
    </location>
</feature>
<reference evidence="8 9" key="1">
    <citation type="journal article" date="2015" name="Genome Announc.">
        <title>Expanding the biotechnology potential of lactobacilli through comparative genomics of 213 strains and associated genera.</title>
        <authorList>
            <person name="Sun Z."/>
            <person name="Harris H.M."/>
            <person name="McCann A."/>
            <person name="Guo C."/>
            <person name="Argimon S."/>
            <person name="Zhang W."/>
            <person name="Yang X."/>
            <person name="Jeffery I.B."/>
            <person name="Cooney J.C."/>
            <person name="Kagawa T.F."/>
            <person name="Liu W."/>
            <person name="Song Y."/>
            <person name="Salvetti E."/>
            <person name="Wrobel A."/>
            <person name="Rasinkangas P."/>
            <person name="Parkhill J."/>
            <person name="Rea M.C."/>
            <person name="O'Sullivan O."/>
            <person name="Ritari J."/>
            <person name="Douillard F.P."/>
            <person name="Paul Ross R."/>
            <person name="Yang R."/>
            <person name="Briner A.E."/>
            <person name="Felis G.E."/>
            <person name="de Vos W.M."/>
            <person name="Barrangou R."/>
            <person name="Klaenhammer T.R."/>
            <person name="Caufield P.W."/>
            <person name="Cui Y."/>
            <person name="Zhang H."/>
            <person name="O'Toole P.W."/>
        </authorList>
    </citation>
    <scope>NUCLEOTIDE SEQUENCE [LARGE SCALE GENOMIC DNA]</scope>
    <source>
        <strain evidence="8 9">DSM 19972</strain>
    </source>
</reference>
<dbReference type="Gene3D" id="1.20.1250.20">
    <property type="entry name" value="MFS general substrate transporter like domains"/>
    <property type="match status" value="1"/>
</dbReference>
<dbReference type="PANTHER" id="PTHR42718">
    <property type="entry name" value="MAJOR FACILITATOR SUPERFAMILY MULTIDRUG TRANSPORTER MFSC"/>
    <property type="match status" value="1"/>
</dbReference>
<evidence type="ECO:0000256" key="2">
    <source>
        <dbReference type="ARBA" id="ARBA00022448"/>
    </source>
</evidence>
<dbReference type="Proteomes" id="UP000051686">
    <property type="component" value="Unassembled WGS sequence"/>
</dbReference>
<dbReference type="EMBL" id="AZEH01000039">
    <property type="protein sequence ID" value="KRL04421.1"/>
    <property type="molecule type" value="Genomic_DNA"/>
</dbReference>
<keyword evidence="4 6" id="KW-1133">Transmembrane helix</keyword>
<keyword evidence="3 6" id="KW-0812">Transmembrane</keyword>
<comment type="subcellular location">
    <subcellularLocation>
        <location evidence="1">Cell membrane</location>
        <topology evidence="1">Multi-pass membrane protein</topology>
    </subcellularLocation>
</comment>
<protein>
    <submittedName>
        <fullName evidence="8">Major facilitator superfamily permease</fullName>
    </submittedName>
</protein>
<sequence>MKNEVGIKTNFSLAAVGILTFVGILVETSMNVTFPTLMKNLDESLGTVQWLTTGYLLMVTLTMGTTSFLLKRFRKRTLFLYCIGISVTGILFCLWSPNFWVLLAGRLLQASSTGISTPLMFSIIFSEIPLVYWGTYSGFAAMLISLAPALGPTYGGIMNHYLSWRAIFGFALLLVLVSFLLGIFSLKADDKLKKSKFDFWGFVFLSLFLILLEVGVQQLSINYLRGGLLLLCGVVTLIFFIRHAQRRANPLIDLQIFKNKYLMLRLVNYFTLQLVNISMSFVIPLFAENVLHENSLTAGLVLLPGSILGAFIAPFAGRWYDHAGPHRPLLVSNLLVVAGMLLFSLFVNWLTIMFIGLFFIVMRLGFNTGFGNTMSDASKAVTKEQKNDQNSLFSMSQQYAGSIGTAIMAAIIGLQEKINAGRGFVIGSRFNFIFLLAFSLFALACTLFLNKTEKQEAFKK</sequence>
<feature type="transmembrane region" description="Helical" evidence="6">
    <location>
        <begin position="103"/>
        <end position="123"/>
    </location>
</feature>
<feature type="transmembrane region" description="Helical" evidence="6">
    <location>
        <begin position="392"/>
        <end position="412"/>
    </location>
</feature>
<feature type="transmembrane region" description="Helical" evidence="6">
    <location>
        <begin position="222"/>
        <end position="241"/>
    </location>
</feature>
<feature type="transmembrane region" description="Helical" evidence="6">
    <location>
        <begin position="262"/>
        <end position="286"/>
    </location>
</feature>
<comment type="caution">
    <text evidence="8">The sequence shown here is derived from an EMBL/GenBank/DDBJ whole genome shotgun (WGS) entry which is preliminary data.</text>
</comment>
<evidence type="ECO:0000313" key="9">
    <source>
        <dbReference type="Proteomes" id="UP000051686"/>
    </source>
</evidence>
<keyword evidence="2" id="KW-0813">Transport</keyword>
<evidence type="ECO:0000256" key="3">
    <source>
        <dbReference type="ARBA" id="ARBA00022692"/>
    </source>
</evidence>
<organism evidence="8 9">
    <name type="scientific">Liquorilactobacillus oeni DSM 19972</name>
    <dbReference type="NCBI Taxonomy" id="1423777"/>
    <lineage>
        <taxon>Bacteria</taxon>
        <taxon>Bacillati</taxon>
        <taxon>Bacillota</taxon>
        <taxon>Bacilli</taxon>
        <taxon>Lactobacillales</taxon>
        <taxon>Lactobacillaceae</taxon>
        <taxon>Liquorilactobacillus</taxon>
    </lineage>
</organism>
<proteinExistence type="predicted"/>
<feature type="transmembrane region" description="Helical" evidence="6">
    <location>
        <begin position="130"/>
        <end position="150"/>
    </location>
</feature>
<keyword evidence="9" id="KW-1185">Reference proteome</keyword>
<dbReference type="InterPro" id="IPR020846">
    <property type="entry name" value="MFS_dom"/>
</dbReference>
<evidence type="ECO:0000256" key="4">
    <source>
        <dbReference type="ARBA" id="ARBA00022989"/>
    </source>
</evidence>
<dbReference type="PRINTS" id="PR01036">
    <property type="entry name" value="TCRTETB"/>
</dbReference>
<feature type="transmembrane region" description="Helical" evidence="6">
    <location>
        <begin position="329"/>
        <end position="346"/>
    </location>
</feature>
<dbReference type="PANTHER" id="PTHR42718:SF9">
    <property type="entry name" value="MAJOR FACILITATOR SUPERFAMILY MULTIDRUG TRANSPORTER MFSC"/>
    <property type="match status" value="1"/>
</dbReference>
<feature type="transmembrane region" description="Helical" evidence="6">
    <location>
        <begin position="298"/>
        <end position="317"/>
    </location>
</feature>
<dbReference type="GO" id="GO:0005886">
    <property type="term" value="C:plasma membrane"/>
    <property type="evidence" value="ECO:0007669"/>
    <property type="project" value="UniProtKB-SubCell"/>
</dbReference>
<feature type="transmembrane region" description="Helical" evidence="6">
    <location>
        <begin position="432"/>
        <end position="450"/>
    </location>
</feature>
<evidence type="ECO:0000256" key="5">
    <source>
        <dbReference type="ARBA" id="ARBA00023136"/>
    </source>
</evidence>
<dbReference type="InterPro" id="IPR036259">
    <property type="entry name" value="MFS_trans_sf"/>
</dbReference>
<dbReference type="Pfam" id="PF07690">
    <property type="entry name" value="MFS_1"/>
    <property type="match status" value="1"/>
</dbReference>
<feature type="transmembrane region" description="Helical" evidence="6">
    <location>
        <begin position="162"/>
        <end position="185"/>
    </location>
</feature>
<dbReference type="PROSITE" id="PS50850">
    <property type="entry name" value="MFS"/>
    <property type="match status" value="1"/>
</dbReference>
<dbReference type="AlphaFoldDB" id="A0A0R1MGD2"/>